<evidence type="ECO:0000256" key="1">
    <source>
        <dbReference type="ARBA" id="ARBA00004651"/>
    </source>
</evidence>
<dbReference type="EMBL" id="LNYK01000033">
    <property type="protein sequence ID" value="KTD19822.1"/>
    <property type="molecule type" value="Genomic_DNA"/>
</dbReference>
<comment type="caution">
    <text evidence="8">The sequence shown here is derived from an EMBL/GenBank/DDBJ whole genome shotgun (WGS) entry which is preliminary data.</text>
</comment>
<dbReference type="OrthoDB" id="9814238at2"/>
<dbReference type="Pfam" id="PF00892">
    <property type="entry name" value="EamA"/>
    <property type="match status" value="2"/>
</dbReference>
<keyword evidence="9" id="KW-1185">Reference proteome</keyword>
<feature type="transmembrane region" description="Helical" evidence="6">
    <location>
        <begin position="204"/>
        <end position="223"/>
    </location>
</feature>
<evidence type="ECO:0000256" key="3">
    <source>
        <dbReference type="ARBA" id="ARBA00022692"/>
    </source>
</evidence>
<feature type="domain" description="EamA" evidence="7">
    <location>
        <begin position="2"/>
        <end position="131"/>
    </location>
</feature>
<organism evidence="8 9">
    <name type="scientific">Legionella londiniensis</name>
    <dbReference type="NCBI Taxonomy" id="45068"/>
    <lineage>
        <taxon>Bacteria</taxon>
        <taxon>Pseudomonadati</taxon>
        <taxon>Pseudomonadota</taxon>
        <taxon>Gammaproteobacteria</taxon>
        <taxon>Legionellales</taxon>
        <taxon>Legionellaceae</taxon>
        <taxon>Legionella</taxon>
    </lineage>
</organism>
<accession>A0A0W0VI74</accession>
<evidence type="ECO:0000256" key="4">
    <source>
        <dbReference type="ARBA" id="ARBA00022989"/>
    </source>
</evidence>
<keyword evidence="3 6" id="KW-0812">Transmembrane</keyword>
<reference evidence="8 9" key="1">
    <citation type="submission" date="2015-11" db="EMBL/GenBank/DDBJ databases">
        <title>Genomic analysis of 38 Legionella species identifies large and diverse effector repertoires.</title>
        <authorList>
            <person name="Burstein D."/>
            <person name="Amaro F."/>
            <person name="Zusman T."/>
            <person name="Lifshitz Z."/>
            <person name="Cohen O."/>
            <person name="Gilbert J.A."/>
            <person name="Pupko T."/>
            <person name="Shuman H.A."/>
            <person name="Segal G."/>
        </authorList>
    </citation>
    <scope>NUCLEOTIDE SEQUENCE [LARGE SCALE GENOMIC DNA]</scope>
    <source>
        <strain evidence="8 9">ATCC 49505</strain>
    </source>
</reference>
<protein>
    <submittedName>
        <fullName evidence="8">O-acetylserine/cysteine export protein</fullName>
    </submittedName>
</protein>
<keyword evidence="5 6" id="KW-0472">Membrane</keyword>
<dbReference type="InterPro" id="IPR050638">
    <property type="entry name" value="AA-Vitamin_Transporters"/>
</dbReference>
<feature type="transmembrane region" description="Helical" evidence="6">
    <location>
        <begin position="174"/>
        <end position="192"/>
    </location>
</feature>
<dbReference type="RefSeq" id="WP_058529962.1">
    <property type="nucleotide sequence ID" value="NZ_CAAAHZ010000001.1"/>
</dbReference>
<dbReference type="PANTHER" id="PTHR32322">
    <property type="entry name" value="INNER MEMBRANE TRANSPORTER"/>
    <property type="match status" value="1"/>
</dbReference>
<feature type="transmembrane region" description="Helical" evidence="6">
    <location>
        <begin position="57"/>
        <end position="77"/>
    </location>
</feature>
<evidence type="ECO:0000259" key="7">
    <source>
        <dbReference type="Pfam" id="PF00892"/>
    </source>
</evidence>
<proteinExistence type="predicted"/>
<name>A0A0W0VI74_9GAMM</name>
<sequence>MIQLVLAMTIWGTLGIFALWSGLSAFELTFYRCLIGSVALSGYCWKKQYFNHPSINMNNLFYSFAGGLFIVLNWIFLFKSFQLASITIGNVSYYLQPVFLVMLGILFFRESVKRKQWFYILLTTIGVMLTSNLHLGTLEPDQQLIAGTCFAISAGLLYAFATIFVKFIKDMPPALITLIQMCAGCLILLPMMNLSDITHLNSQAVGNILIIGMVHTALAYLLYYQSLNQVNLTLIAVLSYIDPIVAIITDILFCYRTLDGLQMIGILLTFIGSYQVIRLKKDQQSSSTEPVIKHQAKWN</sequence>
<evidence type="ECO:0000313" key="9">
    <source>
        <dbReference type="Proteomes" id="UP000054997"/>
    </source>
</evidence>
<evidence type="ECO:0000256" key="6">
    <source>
        <dbReference type="SAM" id="Phobius"/>
    </source>
</evidence>
<dbReference type="PANTHER" id="PTHR32322:SF18">
    <property type="entry name" value="S-ADENOSYLMETHIONINE_S-ADENOSYLHOMOCYSTEINE TRANSPORTER"/>
    <property type="match status" value="1"/>
</dbReference>
<evidence type="ECO:0000313" key="8">
    <source>
        <dbReference type="EMBL" id="KTD19822.1"/>
    </source>
</evidence>
<feature type="transmembrane region" description="Helical" evidence="6">
    <location>
        <begin position="230"/>
        <end position="248"/>
    </location>
</feature>
<dbReference type="SUPFAM" id="SSF103481">
    <property type="entry name" value="Multidrug resistance efflux transporter EmrE"/>
    <property type="match status" value="2"/>
</dbReference>
<dbReference type="Proteomes" id="UP000054997">
    <property type="component" value="Unassembled WGS sequence"/>
</dbReference>
<dbReference type="GO" id="GO:0005886">
    <property type="term" value="C:plasma membrane"/>
    <property type="evidence" value="ECO:0007669"/>
    <property type="project" value="UniProtKB-SubCell"/>
</dbReference>
<keyword evidence="2" id="KW-1003">Cell membrane</keyword>
<feature type="transmembrane region" description="Helical" evidence="6">
    <location>
        <begin position="83"/>
        <end position="108"/>
    </location>
</feature>
<dbReference type="Gene3D" id="1.10.3730.20">
    <property type="match status" value="1"/>
</dbReference>
<comment type="subcellular location">
    <subcellularLocation>
        <location evidence="1">Cell membrane</location>
        <topology evidence="1">Multi-pass membrane protein</topology>
    </subcellularLocation>
</comment>
<dbReference type="PATRIC" id="fig|45068.5.peg.2169"/>
<evidence type="ECO:0000256" key="2">
    <source>
        <dbReference type="ARBA" id="ARBA00022475"/>
    </source>
</evidence>
<dbReference type="InterPro" id="IPR000620">
    <property type="entry name" value="EamA_dom"/>
</dbReference>
<evidence type="ECO:0000256" key="5">
    <source>
        <dbReference type="ARBA" id="ARBA00023136"/>
    </source>
</evidence>
<feature type="transmembrane region" description="Helical" evidence="6">
    <location>
        <begin position="117"/>
        <end position="138"/>
    </location>
</feature>
<keyword evidence="4 6" id="KW-1133">Transmembrane helix</keyword>
<feature type="transmembrane region" description="Helical" evidence="6">
    <location>
        <begin position="260"/>
        <end position="277"/>
    </location>
</feature>
<gene>
    <name evidence="8" type="ORF">Llon_1994</name>
</gene>
<dbReference type="STRING" id="45068.Llon_1994"/>
<dbReference type="InterPro" id="IPR037185">
    <property type="entry name" value="EmrE-like"/>
</dbReference>
<feature type="domain" description="EamA" evidence="7">
    <location>
        <begin position="147"/>
        <end position="275"/>
    </location>
</feature>
<feature type="transmembrane region" description="Helical" evidence="6">
    <location>
        <begin position="144"/>
        <end position="167"/>
    </location>
</feature>
<dbReference type="AlphaFoldDB" id="A0A0W0VI74"/>